<evidence type="ECO:0000313" key="2">
    <source>
        <dbReference type="EMBL" id="KAJ8344521.1"/>
    </source>
</evidence>
<feature type="region of interest" description="Disordered" evidence="1">
    <location>
        <begin position="1"/>
        <end position="40"/>
    </location>
</feature>
<comment type="caution">
    <text evidence="2">The sequence shown here is derived from an EMBL/GenBank/DDBJ whole genome shotgun (WGS) entry which is preliminary data.</text>
</comment>
<feature type="region of interest" description="Disordered" evidence="1">
    <location>
        <begin position="202"/>
        <end position="223"/>
    </location>
</feature>
<keyword evidence="3" id="KW-1185">Reference proteome</keyword>
<dbReference type="EMBL" id="JAINUF010000013">
    <property type="protein sequence ID" value="KAJ8344521.1"/>
    <property type="molecule type" value="Genomic_DNA"/>
</dbReference>
<accession>A0A9Q1ET43</accession>
<dbReference type="Proteomes" id="UP001152622">
    <property type="component" value="Chromosome 13"/>
</dbReference>
<name>A0A9Q1ET43_SYNKA</name>
<reference evidence="2" key="1">
    <citation type="journal article" date="2023" name="Science">
        <title>Genome structures resolve the early diversification of teleost fishes.</title>
        <authorList>
            <person name="Parey E."/>
            <person name="Louis A."/>
            <person name="Montfort J."/>
            <person name="Bouchez O."/>
            <person name="Roques C."/>
            <person name="Iampietro C."/>
            <person name="Lluch J."/>
            <person name="Castinel A."/>
            <person name="Donnadieu C."/>
            <person name="Desvignes T."/>
            <person name="Floi Bucao C."/>
            <person name="Jouanno E."/>
            <person name="Wen M."/>
            <person name="Mejri S."/>
            <person name="Dirks R."/>
            <person name="Jansen H."/>
            <person name="Henkel C."/>
            <person name="Chen W.J."/>
            <person name="Zahm M."/>
            <person name="Cabau C."/>
            <person name="Klopp C."/>
            <person name="Thompson A.W."/>
            <person name="Robinson-Rechavi M."/>
            <person name="Braasch I."/>
            <person name="Lecointre G."/>
            <person name="Bobe J."/>
            <person name="Postlethwait J.H."/>
            <person name="Berthelot C."/>
            <person name="Roest Crollius H."/>
            <person name="Guiguen Y."/>
        </authorList>
    </citation>
    <scope>NUCLEOTIDE SEQUENCE</scope>
    <source>
        <strain evidence="2">WJC10195</strain>
    </source>
</reference>
<evidence type="ECO:0000313" key="3">
    <source>
        <dbReference type="Proteomes" id="UP001152622"/>
    </source>
</evidence>
<gene>
    <name evidence="2" type="ORF">SKAU_G00318500</name>
</gene>
<organism evidence="2 3">
    <name type="scientific">Synaphobranchus kaupii</name>
    <name type="common">Kaup's arrowtooth eel</name>
    <dbReference type="NCBI Taxonomy" id="118154"/>
    <lineage>
        <taxon>Eukaryota</taxon>
        <taxon>Metazoa</taxon>
        <taxon>Chordata</taxon>
        <taxon>Craniata</taxon>
        <taxon>Vertebrata</taxon>
        <taxon>Euteleostomi</taxon>
        <taxon>Actinopterygii</taxon>
        <taxon>Neopterygii</taxon>
        <taxon>Teleostei</taxon>
        <taxon>Anguilliformes</taxon>
        <taxon>Synaphobranchidae</taxon>
        <taxon>Synaphobranchus</taxon>
    </lineage>
</organism>
<dbReference type="AlphaFoldDB" id="A0A9Q1ET43"/>
<protein>
    <submittedName>
        <fullName evidence="2">Uncharacterized protein</fullName>
    </submittedName>
</protein>
<feature type="region of interest" description="Disordered" evidence="1">
    <location>
        <begin position="153"/>
        <end position="172"/>
    </location>
</feature>
<proteinExistence type="predicted"/>
<sequence length="340" mass="37233">MNVTRRNRQRGGGAKGIPTPPATDPMSQSASPGHKTRTAWPLDRHGAAREHQKTVPPPLPVAFQRLCGTCRTRTRSSWDPPGGELVTDRVAAPTLGFMRNPLSPENARRAPGCGEAAARSLNFDTDARRLSSAAVPHGRTLLFRNDFQQQGESTLPAGTVESEGPRRARTCSSTAASVPGVLFDGERCTGTALYVSETSLPTNGRKTRESAGGWQHGRVHSDPEYFYRQERKPPSDTEHRSVRPVRAWNLAPPPPAPPSCQGSRHPNAHLSGTQNQHKFNHSHISVSHSQPECSHHRNALKSDGPDTFICLKIRMAELILLQLLTWAKASWQQCCAVVKE</sequence>
<evidence type="ECO:0000256" key="1">
    <source>
        <dbReference type="SAM" id="MobiDB-lite"/>
    </source>
</evidence>
<feature type="region of interest" description="Disordered" evidence="1">
    <location>
        <begin position="250"/>
        <end position="275"/>
    </location>
</feature>
<feature type="compositionally biased region" description="Polar residues" evidence="1">
    <location>
        <begin position="260"/>
        <end position="275"/>
    </location>
</feature>